<gene>
    <name evidence="2" type="ORF">MOTE_18370</name>
</gene>
<organism evidence="2 3">
    <name type="scientific">Neomoorella thermoacetica</name>
    <name type="common">Clostridium thermoaceticum</name>
    <dbReference type="NCBI Taxonomy" id="1525"/>
    <lineage>
        <taxon>Bacteria</taxon>
        <taxon>Bacillati</taxon>
        <taxon>Bacillota</taxon>
        <taxon>Clostridia</taxon>
        <taxon>Neomoorellales</taxon>
        <taxon>Neomoorellaceae</taxon>
        <taxon>Neomoorella</taxon>
    </lineage>
</organism>
<evidence type="ECO:0000313" key="2">
    <source>
        <dbReference type="EMBL" id="OIQ58649.1"/>
    </source>
</evidence>
<protein>
    <submittedName>
        <fullName evidence="2">Uncharacterized protein</fullName>
    </submittedName>
</protein>
<sequence length="43" mass="4805">MKARRCCLEKLVFQEPLMGADAPARDPPAPGELEYSLTSNNHF</sequence>
<dbReference type="EMBL" id="MDDC01000013">
    <property type="protein sequence ID" value="OIQ58649.1"/>
    <property type="molecule type" value="Genomic_DNA"/>
</dbReference>
<dbReference type="AlphaFoldDB" id="A0A1J5NHX8"/>
<accession>A0A1J5NHX8</accession>
<proteinExistence type="predicted"/>
<comment type="caution">
    <text evidence="2">The sequence shown here is derived from an EMBL/GenBank/DDBJ whole genome shotgun (WGS) entry which is preliminary data.</text>
</comment>
<name>A0A1J5NHX8_NEOTH</name>
<feature type="region of interest" description="Disordered" evidence="1">
    <location>
        <begin position="19"/>
        <end position="43"/>
    </location>
</feature>
<reference evidence="2 3" key="1">
    <citation type="submission" date="2016-08" db="EMBL/GenBank/DDBJ databases">
        <title>Genome-based comparison of Moorella thermoacetic strains.</title>
        <authorList>
            <person name="Poehlein A."/>
            <person name="Bengelsdorf F.R."/>
            <person name="Esser C."/>
            <person name="Duerre P."/>
            <person name="Daniel R."/>
        </authorList>
    </citation>
    <scope>NUCLEOTIDE SEQUENCE [LARGE SCALE GENOMIC DNA]</scope>
    <source>
        <strain evidence="2 3">DSM 21394</strain>
    </source>
</reference>
<evidence type="ECO:0000313" key="3">
    <source>
        <dbReference type="Proteomes" id="UP000182811"/>
    </source>
</evidence>
<evidence type="ECO:0000256" key="1">
    <source>
        <dbReference type="SAM" id="MobiDB-lite"/>
    </source>
</evidence>
<dbReference type="Proteomes" id="UP000182811">
    <property type="component" value="Unassembled WGS sequence"/>
</dbReference>